<dbReference type="RefSeq" id="WP_074882646.1">
    <property type="nucleotide sequence ID" value="NZ_FORC01000002.1"/>
</dbReference>
<dbReference type="STRING" id="289370.SAMN05216602_1961"/>
<sequence>MLFADAFNYKKWANAELLALGERQLHLLPENDAQFFVRILNHTTVVDSLFISRLAGEAEHYSADNTRETPTLAELKVRVEQNDAWLVDFAQRATADELQRVISFRFTDGDLGELSVEEVLLHLLTHGSNHRGMASRTLAIHGLERPKDTFTRYLHETQPARRELAGQGASPSAG</sequence>
<evidence type="ECO:0000313" key="5">
    <source>
        <dbReference type="Proteomes" id="UP000183018"/>
    </source>
</evidence>
<dbReference type="Gene3D" id="1.20.120.450">
    <property type="entry name" value="dinb family like domain"/>
    <property type="match status" value="1"/>
</dbReference>
<accession>A0A1I3JPH6</accession>
<dbReference type="PANTHER" id="PTHR37302:SF1">
    <property type="entry name" value="PROTEIN DINB"/>
    <property type="match status" value="1"/>
</dbReference>
<dbReference type="OrthoDB" id="9807509at2"/>
<evidence type="ECO:0000256" key="3">
    <source>
        <dbReference type="PIRSR" id="PIRSR607837-1"/>
    </source>
</evidence>
<name>A0A1I3JPH6_9GAMM</name>
<dbReference type="InterPro" id="IPR007837">
    <property type="entry name" value="DinB"/>
</dbReference>
<reference evidence="5" key="1">
    <citation type="submission" date="2016-10" db="EMBL/GenBank/DDBJ databases">
        <authorList>
            <person name="Varghese N."/>
            <person name="Submissions S."/>
        </authorList>
    </citation>
    <scope>NUCLEOTIDE SEQUENCE [LARGE SCALE GENOMIC DNA]</scope>
    <source>
        <strain evidence="5">LMG 22563</strain>
    </source>
</reference>
<protein>
    <submittedName>
        <fullName evidence="4">Uncharacterized damage-inducible protein DinB (Forms a four-helix bundle)</fullName>
    </submittedName>
</protein>
<comment type="similarity">
    <text evidence="1">Belongs to the DinB family.</text>
</comment>
<dbReference type="SUPFAM" id="SSF109854">
    <property type="entry name" value="DinB/YfiT-like putative metalloenzymes"/>
    <property type="match status" value="1"/>
</dbReference>
<dbReference type="InterPro" id="IPR034660">
    <property type="entry name" value="DinB/YfiT-like"/>
</dbReference>
<dbReference type="Pfam" id="PF05163">
    <property type="entry name" value="DinB"/>
    <property type="match status" value="1"/>
</dbReference>
<gene>
    <name evidence="4" type="ORF">SAMN05216602_1961</name>
</gene>
<dbReference type="PANTHER" id="PTHR37302">
    <property type="entry name" value="SLR1116 PROTEIN"/>
    <property type="match status" value="1"/>
</dbReference>
<dbReference type="EMBL" id="FORC01000002">
    <property type="protein sequence ID" value="SFI61918.1"/>
    <property type="molecule type" value="Genomic_DNA"/>
</dbReference>
<dbReference type="AlphaFoldDB" id="A0A1I3JPH6"/>
<organism evidence="4 5">
    <name type="scientific">Phytopseudomonas argentinensis</name>
    <dbReference type="NCBI Taxonomy" id="289370"/>
    <lineage>
        <taxon>Bacteria</taxon>
        <taxon>Pseudomonadati</taxon>
        <taxon>Pseudomonadota</taxon>
        <taxon>Gammaproteobacteria</taxon>
        <taxon>Pseudomonadales</taxon>
        <taxon>Pseudomonadaceae</taxon>
        <taxon>Phytopseudomonas</taxon>
    </lineage>
</organism>
<feature type="binding site" evidence="3">
    <location>
        <position position="130"/>
    </location>
    <ligand>
        <name>a divalent metal cation</name>
        <dbReference type="ChEBI" id="CHEBI:60240"/>
    </ligand>
</feature>
<dbReference type="Proteomes" id="UP000183018">
    <property type="component" value="Unassembled WGS sequence"/>
</dbReference>
<evidence type="ECO:0000256" key="1">
    <source>
        <dbReference type="ARBA" id="ARBA00008635"/>
    </source>
</evidence>
<feature type="binding site" evidence="3">
    <location>
        <position position="126"/>
    </location>
    <ligand>
        <name>a divalent metal cation</name>
        <dbReference type="ChEBI" id="CHEBI:60240"/>
    </ligand>
</feature>
<evidence type="ECO:0000256" key="2">
    <source>
        <dbReference type="ARBA" id="ARBA00022723"/>
    </source>
</evidence>
<dbReference type="GO" id="GO:0046872">
    <property type="term" value="F:metal ion binding"/>
    <property type="evidence" value="ECO:0007669"/>
    <property type="project" value="UniProtKB-KW"/>
</dbReference>
<proteinExistence type="inferred from homology"/>
<keyword evidence="2 3" id="KW-0479">Metal-binding</keyword>
<keyword evidence="5" id="KW-1185">Reference proteome</keyword>
<evidence type="ECO:0000313" key="4">
    <source>
        <dbReference type="EMBL" id="SFI61918.1"/>
    </source>
</evidence>
<feature type="binding site" evidence="3">
    <location>
        <position position="42"/>
    </location>
    <ligand>
        <name>a divalent metal cation</name>
        <dbReference type="ChEBI" id="CHEBI:60240"/>
    </ligand>
</feature>